<dbReference type="OrthoDB" id="3427770at2"/>
<dbReference type="RefSeq" id="WP_007272703.1">
    <property type="nucleotide sequence ID" value="NZ_VOBL01000001.1"/>
</dbReference>
<dbReference type="AlphaFoldDB" id="A0A5B0EM09"/>
<name>A0A5B0EM09_9MICC</name>
<reference evidence="2 3" key="1">
    <citation type="submission" date="2019-07" db="EMBL/GenBank/DDBJ databases">
        <title>Analysis of the biochemical properties, biological activity and biotechnological potential of siderophores and biosurfactants produced by Antarctic psychrotolerant bacteria.</title>
        <authorList>
            <person name="Styczynski M."/>
            <person name="Krucon T."/>
            <person name="Decewicz P."/>
            <person name="Dziewit L."/>
        </authorList>
    </citation>
    <scope>NUCLEOTIDE SEQUENCE [LARGE SCALE GENOMIC DNA]</scope>
    <source>
        <strain evidence="2 3">ANT_H27</strain>
    </source>
</reference>
<dbReference type="Pfam" id="PF01872">
    <property type="entry name" value="RibD_C"/>
    <property type="match status" value="1"/>
</dbReference>
<dbReference type="InterPro" id="IPR024072">
    <property type="entry name" value="DHFR-like_dom_sf"/>
</dbReference>
<dbReference type="PANTHER" id="PTHR38011">
    <property type="entry name" value="DIHYDROFOLATE REDUCTASE FAMILY PROTEIN (AFU_ORTHOLOGUE AFUA_8G06820)"/>
    <property type="match status" value="1"/>
</dbReference>
<dbReference type="EMBL" id="VOBL01000001">
    <property type="protein sequence ID" value="KAA0979816.1"/>
    <property type="molecule type" value="Genomic_DNA"/>
</dbReference>
<accession>A0A5B0EM09</accession>
<evidence type="ECO:0000313" key="3">
    <source>
        <dbReference type="Proteomes" id="UP000323856"/>
    </source>
</evidence>
<dbReference type="InterPro" id="IPR002734">
    <property type="entry name" value="RibDG_C"/>
</dbReference>
<feature type="domain" description="Bacterial bifunctional deaminase-reductase C-terminal" evidence="1">
    <location>
        <begin position="105"/>
        <end position="156"/>
    </location>
</feature>
<protein>
    <submittedName>
        <fullName evidence="2">Dihydrofolate reductase</fullName>
    </submittedName>
</protein>
<dbReference type="InterPro" id="IPR050765">
    <property type="entry name" value="Riboflavin_Biosynth_HTPR"/>
</dbReference>
<dbReference type="Gene3D" id="3.40.430.10">
    <property type="entry name" value="Dihydrofolate Reductase, subunit A"/>
    <property type="match status" value="1"/>
</dbReference>
<sequence length="187" mass="20751">MTQFRYFVAASADGYIADENDRLDWLMDFDGFEGQAESYAEFVAQIGAVAMGADTYSWLLNNMPEVWPYGDLPVWVFTHRELAAIPGVDVTYVRGDVNEWAGDVARSANGKDVWVLGGGSLAGQFVDEGLLDELLLYTMPVLLGGGRPLFAMRGRASLTPTYSRDYVKGVRETRYTVNKAPGQDHEY</sequence>
<organism evidence="2 3">
    <name type="scientific">Paeniglutamicibacter gangotriensis</name>
    <dbReference type="NCBI Taxonomy" id="254787"/>
    <lineage>
        <taxon>Bacteria</taxon>
        <taxon>Bacillati</taxon>
        <taxon>Actinomycetota</taxon>
        <taxon>Actinomycetes</taxon>
        <taxon>Micrococcales</taxon>
        <taxon>Micrococcaceae</taxon>
        <taxon>Paeniglutamicibacter</taxon>
    </lineage>
</organism>
<dbReference type="SUPFAM" id="SSF53597">
    <property type="entry name" value="Dihydrofolate reductase-like"/>
    <property type="match status" value="1"/>
</dbReference>
<dbReference type="GO" id="GO:0008703">
    <property type="term" value="F:5-amino-6-(5-phosphoribosylamino)uracil reductase activity"/>
    <property type="evidence" value="ECO:0007669"/>
    <property type="project" value="InterPro"/>
</dbReference>
<gene>
    <name evidence="2" type="ORF">FQ154_01245</name>
</gene>
<dbReference type="PANTHER" id="PTHR38011:SF11">
    <property type="entry name" value="2,5-DIAMINO-6-RIBOSYLAMINO-4(3H)-PYRIMIDINONE 5'-PHOSPHATE REDUCTASE"/>
    <property type="match status" value="1"/>
</dbReference>
<dbReference type="Proteomes" id="UP000323856">
    <property type="component" value="Unassembled WGS sequence"/>
</dbReference>
<comment type="caution">
    <text evidence="2">The sequence shown here is derived from an EMBL/GenBank/DDBJ whole genome shotgun (WGS) entry which is preliminary data.</text>
</comment>
<evidence type="ECO:0000259" key="1">
    <source>
        <dbReference type="Pfam" id="PF01872"/>
    </source>
</evidence>
<evidence type="ECO:0000313" key="2">
    <source>
        <dbReference type="EMBL" id="KAA0979816.1"/>
    </source>
</evidence>
<dbReference type="GO" id="GO:0009231">
    <property type="term" value="P:riboflavin biosynthetic process"/>
    <property type="evidence" value="ECO:0007669"/>
    <property type="project" value="InterPro"/>
</dbReference>
<proteinExistence type="predicted"/>